<gene>
    <name evidence="1" type="ORF">KPN7_42</name>
</gene>
<accession>A0A976XQ27</accession>
<evidence type="ECO:0000313" key="2">
    <source>
        <dbReference type="Proteomes" id="UP001059123"/>
    </source>
</evidence>
<dbReference type="Proteomes" id="UP001059123">
    <property type="component" value="Segment"/>
</dbReference>
<dbReference type="EMBL" id="OP079918">
    <property type="protein sequence ID" value="UVD41776.1"/>
    <property type="molecule type" value="Genomic_DNA"/>
</dbReference>
<organism evidence="1 2">
    <name type="scientific">Klebsiella phage KPN7</name>
    <dbReference type="NCBI Taxonomy" id="2972462"/>
    <lineage>
        <taxon>Viruses</taxon>
        <taxon>Duplodnaviria</taxon>
        <taxon>Heunggongvirae</taxon>
        <taxon>Uroviricota</taxon>
        <taxon>Caudoviricetes</taxon>
        <taxon>Autographivirales</taxon>
        <taxon>Autosignataviridae</taxon>
        <taxon>Molineuxvirinae</taxon>
        <taxon>Gansuvirus</taxon>
        <taxon>Gansuvirus KPN7</taxon>
    </lineage>
</organism>
<name>A0A976XQ27_9CAUD</name>
<sequence>MLYVPQAGRFPVKKQRVLKNVRMLKSWGVKYWWFKRRIRRCPDKGMSRIPARKLKDLWNSIK</sequence>
<proteinExistence type="predicted"/>
<reference evidence="1" key="1">
    <citation type="submission" date="2022-07" db="EMBL/GenBank/DDBJ databases">
        <title>Isolation and characterisation of Klebsiella pneumoniae phages.</title>
        <authorList>
            <person name="Kabwe M."/>
            <person name="Ku H."/>
            <person name="Tucci J."/>
        </authorList>
    </citation>
    <scope>NUCLEOTIDE SEQUENCE</scope>
</reference>
<evidence type="ECO:0000313" key="1">
    <source>
        <dbReference type="EMBL" id="UVD41776.1"/>
    </source>
</evidence>
<protein>
    <submittedName>
        <fullName evidence="1">Uncharacterized protein</fullName>
    </submittedName>
</protein>
<keyword evidence="2" id="KW-1185">Reference proteome</keyword>